<comment type="caution">
    <text evidence="19">The sequence shown here is derived from an EMBL/GenBank/DDBJ whole genome shotgun (WGS) entry which is preliminary data.</text>
</comment>
<keyword evidence="6" id="KW-0547">Nucleotide-binding</keyword>
<dbReference type="PANTHER" id="PTHR47977">
    <property type="entry name" value="RAS-RELATED PROTEIN RAB"/>
    <property type="match status" value="1"/>
</dbReference>
<comment type="subcellular location">
    <subcellularLocation>
        <location evidence="15">Golgi apparatus membrane</location>
        <topology evidence="15">Lipid-anchor</topology>
    </subcellularLocation>
</comment>
<proteinExistence type="inferred from homology"/>
<keyword evidence="7" id="KW-0378">Hydrolase</keyword>
<dbReference type="Gene3D" id="3.40.50.300">
    <property type="entry name" value="P-loop containing nucleotide triphosphate hydrolases"/>
    <property type="match status" value="1"/>
</dbReference>
<keyword evidence="12" id="KW-0472">Membrane</keyword>
<keyword evidence="5" id="KW-0479">Metal-binding</keyword>
<evidence type="ECO:0000256" key="13">
    <source>
        <dbReference type="ARBA" id="ARBA00023288"/>
    </source>
</evidence>
<organism evidence="19 20">
    <name type="scientific">Amphibalanus amphitrite</name>
    <name type="common">Striped barnacle</name>
    <name type="synonym">Balanus amphitrite</name>
    <dbReference type="NCBI Taxonomy" id="1232801"/>
    <lineage>
        <taxon>Eukaryota</taxon>
        <taxon>Metazoa</taxon>
        <taxon>Ecdysozoa</taxon>
        <taxon>Arthropoda</taxon>
        <taxon>Crustacea</taxon>
        <taxon>Multicrustacea</taxon>
        <taxon>Cirripedia</taxon>
        <taxon>Thoracica</taxon>
        <taxon>Thoracicalcarea</taxon>
        <taxon>Balanomorpha</taxon>
        <taxon>Balanoidea</taxon>
        <taxon>Balanidae</taxon>
        <taxon>Amphibalaninae</taxon>
        <taxon>Amphibalanus</taxon>
    </lineage>
</organism>
<dbReference type="InterPro" id="IPR005225">
    <property type="entry name" value="Small_GTP-bd"/>
</dbReference>
<keyword evidence="8" id="KW-0460">Magnesium</keyword>
<comment type="cofactor">
    <cofactor evidence="1">
        <name>Mg(2+)</name>
        <dbReference type="ChEBI" id="CHEBI:18420"/>
    </cofactor>
</comment>
<dbReference type="SMART" id="SM00173">
    <property type="entry name" value="RAS"/>
    <property type="match status" value="1"/>
</dbReference>
<dbReference type="SUPFAM" id="SSF52540">
    <property type="entry name" value="P-loop containing nucleoside triphosphate hydrolases"/>
    <property type="match status" value="1"/>
</dbReference>
<evidence type="ECO:0000256" key="12">
    <source>
        <dbReference type="ARBA" id="ARBA00023136"/>
    </source>
</evidence>
<evidence type="ECO:0000256" key="9">
    <source>
        <dbReference type="ARBA" id="ARBA00022927"/>
    </source>
</evidence>
<keyword evidence="13" id="KW-0449">Lipoprotein</keyword>
<dbReference type="GO" id="GO:0046872">
    <property type="term" value="F:metal ion binding"/>
    <property type="evidence" value="ECO:0007669"/>
    <property type="project" value="UniProtKB-KW"/>
</dbReference>
<dbReference type="SMART" id="SM00176">
    <property type="entry name" value="RAN"/>
    <property type="match status" value="1"/>
</dbReference>
<keyword evidence="14" id="KW-0636">Prenylation</keyword>
<accession>A0A6A4VR79</accession>
<evidence type="ECO:0000256" key="10">
    <source>
        <dbReference type="ARBA" id="ARBA00023034"/>
    </source>
</evidence>
<evidence type="ECO:0000256" key="4">
    <source>
        <dbReference type="ARBA" id="ARBA00022448"/>
    </source>
</evidence>
<sequence length="266" mass="28826">MVTSSAAVRPAREAAELDRCLAHLPPAPGRSPHRRTFQPRVLDACLRDAAVRRTLKISKAIVLGDSGVGKTSLVNRFCHQVFDSNYKATVGVDFEVERFDVLGVPFSLQVWDTAGQERFKSIAASYYRGARAAVICFDVTDLMSLSHAAQWCHDVLEANPVPPLLFLVGTKQDLASRPALEHARETAVSMAETLGAELWLVSSRTGANVDALFCRVAGLTFDASVAAELADGGPRKVGDAVTLSAEKRADGLRGRLVRQLGWCRPQ</sequence>
<evidence type="ECO:0000313" key="19">
    <source>
        <dbReference type="EMBL" id="KAF0293212.1"/>
    </source>
</evidence>
<evidence type="ECO:0000256" key="6">
    <source>
        <dbReference type="ARBA" id="ARBA00022741"/>
    </source>
</evidence>
<dbReference type="FunFam" id="3.40.50.300:FF:000707">
    <property type="entry name" value="RAB36, member RAS oncogene family"/>
    <property type="match status" value="1"/>
</dbReference>
<dbReference type="GO" id="GO:0015031">
    <property type="term" value="P:protein transport"/>
    <property type="evidence" value="ECO:0007669"/>
    <property type="project" value="UniProtKB-KW"/>
</dbReference>
<evidence type="ECO:0000256" key="15">
    <source>
        <dbReference type="ARBA" id="ARBA00037794"/>
    </source>
</evidence>
<protein>
    <recommendedName>
        <fullName evidence="18">Ras-related protein Rab-36</fullName>
        <ecNumber evidence="3">3.6.5.2</ecNumber>
    </recommendedName>
</protein>
<evidence type="ECO:0000256" key="7">
    <source>
        <dbReference type="ARBA" id="ARBA00022801"/>
    </source>
</evidence>
<evidence type="ECO:0000256" key="14">
    <source>
        <dbReference type="ARBA" id="ARBA00023289"/>
    </source>
</evidence>
<dbReference type="PROSITE" id="PS51421">
    <property type="entry name" value="RAS"/>
    <property type="match status" value="1"/>
</dbReference>
<dbReference type="PROSITE" id="PS51419">
    <property type="entry name" value="RAB"/>
    <property type="match status" value="1"/>
</dbReference>
<keyword evidence="4" id="KW-0813">Transport</keyword>
<evidence type="ECO:0000256" key="17">
    <source>
        <dbReference type="ARBA" id="ARBA00058763"/>
    </source>
</evidence>
<evidence type="ECO:0000256" key="3">
    <source>
        <dbReference type="ARBA" id="ARBA00011984"/>
    </source>
</evidence>
<dbReference type="GO" id="GO:0005525">
    <property type="term" value="F:GTP binding"/>
    <property type="evidence" value="ECO:0007669"/>
    <property type="project" value="UniProtKB-KW"/>
</dbReference>
<dbReference type="AlphaFoldDB" id="A0A6A4VR79"/>
<dbReference type="PRINTS" id="PR00449">
    <property type="entry name" value="RASTRNSFRMNG"/>
</dbReference>
<evidence type="ECO:0000313" key="20">
    <source>
        <dbReference type="Proteomes" id="UP000440578"/>
    </source>
</evidence>
<dbReference type="EC" id="3.6.5.2" evidence="3"/>
<evidence type="ECO:0000256" key="8">
    <source>
        <dbReference type="ARBA" id="ARBA00022842"/>
    </source>
</evidence>
<dbReference type="InterPro" id="IPR027417">
    <property type="entry name" value="P-loop_NTPase"/>
</dbReference>
<keyword evidence="9" id="KW-0653">Protein transport</keyword>
<dbReference type="Pfam" id="PF00071">
    <property type="entry name" value="Ras"/>
    <property type="match status" value="1"/>
</dbReference>
<keyword evidence="10" id="KW-0333">Golgi apparatus</keyword>
<dbReference type="InterPro" id="IPR050227">
    <property type="entry name" value="Rab"/>
</dbReference>
<keyword evidence="20" id="KW-1185">Reference proteome</keyword>
<dbReference type="GO" id="GO:0003925">
    <property type="term" value="F:G protein activity"/>
    <property type="evidence" value="ECO:0007669"/>
    <property type="project" value="UniProtKB-EC"/>
</dbReference>
<evidence type="ECO:0000256" key="16">
    <source>
        <dbReference type="ARBA" id="ARBA00047660"/>
    </source>
</evidence>
<dbReference type="Proteomes" id="UP000440578">
    <property type="component" value="Unassembled WGS sequence"/>
</dbReference>
<dbReference type="GO" id="GO:0000139">
    <property type="term" value="C:Golgi membrane"/>
    <property type="evidence" value="ECO:0007669"/>
    <property type="project" value="UniProtKB-SubCell"/>
</dbReference>
<evidence type="ECO:0000256" key="1">
    <source>
        <dbReference type="ARBA" id="ARBA00001946"/>
    </source>
</evidence>
<dbReference type="OrthoDB" id="413584at2759"/>
<evidence type="ECO:0000256" key="2">
    <source>
        <dbReference type="ARBA" id="ARBA00006270"/>
    </source>
</evidence>
<comment type="similarity">
    <text evidence="2">Belongs to the small GTPase superfamily. Rab family.</text>
</comment>
<evidence type="ECO:0000256" key="11">
    <source>
        <dbReference type="ARBA" id="ARBA00023134"/>
    </source>
</evidence>
<dbReference type="SMART" id="SM00174">
    <property type="entry name" value="RHO"/>
    <property type="match status" value="1"/>
</dbReference>
<evidence type="ECO:0000256" key="5">
    <source>
        <dbReference type="ARBA" id="ARBA00022723"/>
    </source>
</evidence>
<dbReference type="NCBIfam" id="TIGR00231">
    <property type="entry name" value="small_GTP"/>
    <property type="match status" value="1"/>
</dbReference>
<dbReference type="EMBL" id="VIIS01001762">
    <property type="protein sequence ID" value="KAF0293212.1"/>
    <property type="molecule type" value="Genomic_DNA"/>
</dbReference>
<keyword evidence="11" id="KW-0342">GTP-binding</keyword>
<evidence type="ECO:0000256" key="18">
    <source>
        <dbReference type="ARBA" id="ARBA00067830"/>
    </source>
</evidence>
<dbReference type="SMART" id="SM00175">
    <property type="entry name" value="RAB"/>
    <property type="match status" value="1"/>
</dbReference>
<gene>
    <name evidence="19" type="primary">Rab34</name>
    <name evidence="19" type="ORF">FJT64_008907</name>
</gene>
<reference evidence="19 20" key="1">
    <citation type="submission" date="2019-07" db="EMBL/GenBank/DDBJ databases">
        <title>Draft genome assembly of a fouling barnacle, Amphibalanus amphitrite (Darwin, 1854): The first reference genome for Thecostraca.</title>
        <authorList>
            <person name="Kim W."/>
        </authorList>
    </citation>
    <scope>NUCLEOTIDE SEQUENCE [LARGE SCALE GENOMIC DNA]</scope>
    <source>
        <strain evidence="19">SNU_AA5</strain>
        <tissue evidence="19">Soma without cirri and trophi</tissue>
    </source>
</reference>
<dbReference type="InterPro" id="IPR001806">
    <property type="entry name" value="Small_GTPase"/>
</dbReference>
<name>A0A6A4VR79_AMPAM</name>
<comment type="catalytic activity">
    <reaction evidence="16">
        <text>GTP + H2O = GDP + phosphate + H(+)</text>
        <dbReference type="Rhea" id="RHEA:19669"/>
        <dbReference type="ChEBI" id="CHEBI:15377"/>
        <dbReference type="ChEBI" id="CHEBI:15378"/>
        <dbReference type="ChEBI" id="CHEBI:37565"/>
        <dbReference type="ChEBI" id="CHEBI:43474"/>
        <dbReference type="ChEBI" id="CHEBI:58189"/>
        <dbReference type="EC" id="3.6.5.2"/>
    </reaction>
    <physiologicalReaction direction="left-to-right" evidence="16">
        <dbReference type="Rhea" id="RHEA:19670"/>
    </physiologicalReaction>
</comment>
<comment type="function">
    <text evidence="17">The small GTPases Rab are key regulators of intracellular membrane trafficking, from the formation of transport vesicles to their fusion with membranes. Rabs cycle between an inactive GDP-bound form and an active GTP-bound form that is able to recruit to membranes different sets of downstream effectors directly responsible for vesicle formation, movement, tethering and fusion.</text>
</comment>